<organism evidence="1 2">
    <name type="scientific">Geodia barretti</name>
    <name type="common">Barrett's horny sponge</name>
    <dbReference type="NCBI Taxonomy" id="519541"/>
    <lineage>
        <taxon>Eukaryota</taxon>
        <taxon>Metazoa</taxon>
        <taxon>Porifera</taxon>
        <taxon>Demospongiae</taxon>
        <taxon>Heteroscleromorpha</taxon>
        <taxon>Tetractinellida</taxon>
        <taxon>Astrophorina</taxon>
        <taxon>Geodiidae</taxon>
        <taxon>Geodia</taxon>
    </lineage>
</organism>
<keyword evidence="2" id="KW-1185">Reference proteome</keyword>
<comment type="caution">
    <text evidence="1">The sequence shown here is derived from an EMBL/GenBank/DDBJ whole genome shotgun (WGS) entry which is preliminary data.</text>
</comment>
<protein>
    <submittedName>
        <fullName evidence="1">Uncharacterized protein</fullName>
    </submittedName>
</protein>
<gene>
    <name evidence="1" type="ORF">GBAR_LOCUS15627</name>
</gene>
<dbReference type="AlphaFoldDB" id="A0AA35SES8"/>
<dbReference type="Proteomes" id="UP001174909">
    <property type="component" value="Unassembled WGS sequence"/>
</dbReference>
<evidence type="ECO:0000313" key="1">
    <source>
        <dbReference type="EMBL" id="CAI8027316.1"/>
    </source>
</evidence>
<sequence length="77" mass="8855">MTELKKKEEKRLEQTLASAATLGLLPCFDTSHYHTHKTNLLSCVVQKPYYLTNGQTDGAQFVHRTLSMHRVGWTETY</sequence>
<proteinExistence type="predicted"/>
<dbReference type="EMBL" id="CASHTH010002270">
    <property type="protein sequence ID" value="CAI8027316.1"/>
    <property type="molecule type" value="Genomic_DNA"/>
</dbReference>
<name>A0AA35SES8_GEOBA</name>
<accession>A0AA35SES8</accession>
<reference evidence="1" key="1">
    <citation type="submission" date="2023-03" db="EMBL/GenBank/DDBJ databases">
        <authorList>
            <person name="Steffen K."/>
            <person name="Cardenas P."/>
        </authorList>
    </citation>
    <scope>NUCLEOTIDE SEQUENCE</scope>
</reference>
<evidence type="ECO:0000313" key="2">
    <source>
        <dbReference type="Proteomes" id="UP001174909"/>
    </source>
</evidence>